<gene>
    <name evidence="1" type="ORF">B0D71_13125</name>
</gene>
<accession>A0A2S3VQX6</accession>
<name>A0A2S3VQX6_9PSED</name>
<dbReference type="Proteomes" id="UP000237440">
    <property type="component" value="Unassembled WGS sequence"/>
</dbReference>
<comment type="caution">
    <text evidence="1">The sequence shown here is derived from an EMBL/GenBank/DDBJ whole genome shotgun (WGS) entry which is preliminary data.</text>
</comment>
<evidence type="ECO:0000313" key="2">
    <source>
        <dbReference type="Proteomes" id="UP000237440"/>
    </source>
</evidence>
<protein>
    <recommendedName>
        <fullName evidence="3">BEACH domain-containing protein</fullName>
    </recommendedName>
</protein>
<dbReference type="EMBL" id="MUJK01000003">
    <property type="protein sequence ID" value="POF42360.1"/>
    <property type="molecule type" value="Genomic_DNA"/>
</dbReference>
<organism evidence="1 2">
    <name type="scientific">Pseudomonas laurylsulfativorans</name>
    <dbReference type="NCBI Taxonomy" id="1943631"/>
    <lineage>
        <taxon>Bacteria</taxon>
        <taxon>Pseudomonadati</taxon>
        <taxon>Pseudomonadota</taxon>
        <taxon>Gammaproteobacteria</taxon>
        <taxon>Pseudomonadales</taxon>
        <taxon>Pseudomonadaceae</taxon>
        <taxon>Pseudomonas</taxon>
    </lineage>
</organism>
<dbReference type="RefSeq" id="WP_103395160.1">
    <property type="nucleotide sequence ID" value="NZ_MUJK01000003.1"/>
</dbReference>
<dbReference type="OrthoDB" id="7055747at2"/>
<dbReference type="AlphaFoldDB" id="A0A2S3VQX6"/>
<reference evidence="2" key="1">
    <citation type="submission" date="2017-02" db="EMBL/GenBank/DDBJ databases">
        <authorList>
            <person name="Furmanczyk E.M."/>
        </authorList>
    </citation>
    <scope>NUCLEOTIDE SEQUENCE [LARGE SCALE GENOMIC DNA]</scope>
    <source>
        <strain evidence="2">AP3_22</strain>
    </source>
</reference>
<keyword evidence="2" id="KW-1185">Reference proteome</keyword>
<proteinExistence type="predicted"/>
<evidence type="ECO:0008006" key="3">
    <source>
        <dbReference type="Google" id="ProtNLM"/>
    </source>
</evidence>
<evidence type="ECO:0000313" key="1">
    <source>
        <dbReference type="EMBL" id="POF42360.1"/>
    </source>
</evidence>
<sequence>MKVDRFQALVIGGLCLGAAVLAGETYNQHQQLAELQAAARAAPADPAPALRRDIDALGNTLATLQPQVAALGDAQGQHASAQTTISQQLDEMAVSLKAVQAAPSGPSSADFSALEQRLGRTEVALETLSARASVPAADTRPAAPVGQKAKAKAPAPPLTLLGIETRGVVRFVAALPTGAHSLSTVHLLQPGDSLNGWQLRTIREDEAVFHVPGHGDRTLPLP</sequence>